<sequence>MDKQIQIINTGPDYKKIYHDFIKSKCPDKWENVKRYLSKESMSLSDVLKVNNIIFVDRLSENQKFKSYDKETIFEILAYQKKHKLNNSQLARHFKLSRNTVTKWRRIFLL</sequence>
<dbReference type="AlphaFoldDB" id="A0A411DHG5"/>
<protein>
    <submittedName>
        <fullName evidence="1">Helix-turn-helix domain-containing protein</fullName>
    </submittedName>
</protein>
<organism evidence="1">
    <name type="scientific">Chryseobacterium indologenes</name>
    <name type="common">Flavobacterium indologenes</name>
    <dbReference type="NCBI Taxonomy" id="253"/>
    <lineage>
        <taxon>Bacteria</taxon>
        <taxon>Pseudomonadati</taxon>
        <taxon>Bacteroidota</taxon>
        <taxon>Flavobacteriia</taxon>
        <taxon>Flavobacteriales</taxon>
        <taxon>Weeksellaceae</taxon>
        <taxon>Chryseobacterium group</taxon>
        <taxon>Chryseobacterium</taxon>
    </lineage>
</organism>
<reference evidence="1" key="1">
    <citation type="submission" date="2019-01" db="EMBL/GenBank/DDBJ databases">
        <title>Whole Genome Sequencing for Putative Detection of Antimicrobial Resistance and Potential Virulence Factors in Chryseobacterium indologenes isolated from Nile Tilapia in Tanzania.</title>
        <authorList>
            <person name="Mwega E."/>
            <person name="Mutoloki S."/>
            <person name="Mugimba K."/>
            <person name="Colquhoun D."/>
            <person name="Mdegela R."/>
            <person name="Evensen O."/>
            <person name="Wasteson Y."/>
        </authorList>
    </citation>
    <scope>NUCLEOTIDE SEQUENCE [LARGE SCALE GENOMIC DNA]</scope>
    <source>
        <strain evidence="1">StR 01</strain>
    </source>
</reference>
<dbReference type="GO" id="GO:0043565">
    <property type="term" value="F:sequence-specific DNA binding"/>
    <property type="evidence" value="ECO:0007669"/>
    <property type="project" value="InterPro"/>
</dbReference>
<gene>
    <name evidence="1" type="ORF">EU348_00895</name>
</gene>
<dbReference type="EMBL" id="CP035532">
    <property type="protein sequence ID" value="QBA19795.1"/>
    <property type="molecule type" value="Genomic_DNA"/>
</dbReference>
<name>A0A411DHG5_CHRID</name>
<dbReference type="InterPro" id="IPR010921">
    <property type="entry name" value="Trp_repressor/repl_initiator"/>
</dbReference>
<proteinExistence type="predicted"/>
<accession>A0A411DHG5</accession>
<evidence type="ECO:0000313" key="1">
    <source>
        <dbReference type="EMBL" id="QBA19795.1"/>
    </source>
</evidence>
<dbReference type="SUPFAM" id="SSF48295">
    <property type="entry name" value="TrpR-like"/>
    <property type="match status" value="1"/>
</dbReference>